<feature type="signal peptide" evidence="1">
    <location>
        <begin position="1"/>
        <end position="20"/>
    </location>
</feature>
<dbReference type="InterPro" id="IPR013783">
    <property type="entry name" value="Ig-like_fold"/>
</dbReference>
<keyword evidence="4" id="KW-1185">Reference proteome</keyword>
<dbReference type="Gene3D" id="2.60.40.10">
    <property type="entry name" value="Immunoglobulins"/>
    <property type="match status" value="1"/>
</dbReference>
<evidence type="ECO:0000313" key="4">
    <source>
        <dbReference type="Proteomes" id="UP001300692"/>
    </source>
</evidence>
<evidence type="ECO:0000256" key="1">
    <source>
        <dbReference type="SAM" id="SignalP"/>
    </source>
</evidence>
<evidence type="ECO:0000313" key="3">
    <source>
        <dbReference type="EMBL" id="MCV9385343.1"/>
    </source>
</evidence>
<feature type="domain" description="Secretion system C-terminal sorting" evidence="2">
    <location>
        <begin position="305"/>
        <end position="362"/>
    </location>
</feature>
<reference evidence="3 4" key="1">
    <citation type="submission" date="2022-10" db="EMBL/GenBank/DDBJ databases">
        <title>Comparative genomics and taxonomic characterization of three novel marine species of genus Reichenbachiella exhibiting antioxidant and polysaccharide degradation activities.</title>
        <authorList>
            <person name="Muhammad N."/>
            <person name="Lee Y.-J."/>
            <person name="Ko J."/>
            <person name="Kim S.-G."/>
        </authorList>
    </citation>
    <scope>NUCLEOTIDE SEQUENCE [LARGE SCALE GENOMIC DNA]</scope>
    <source>
        <strain evidence="3 4">ABR2-5</strain>
    </source>
</reference>
<gene>
    <name evidence="3" type="ORF">N7U62_01640</name>
</gene>
<dbReference type="InterPro" id="IPR026444">
    <property type="entry name" value="Secre_tail"/>
</dbReference>
<protein>
    <submittedName>
        <fullName evidence="3">T9SS type A sorting domain-containing protein</fullName>
    </submittedName>
</protein>
<evidence type="ECO:0000259" key="2">
    <source>
        <dbReference type="Pfam" id="PF18962"/>
    </source>
</evidence>
<accession>A0ABT3CP77</accession>
<name>A0ABT3CP77_9BACT</name>
<comment type="caution">
    <text evidence="3">The sequence shown here is derived from an EMBL/GenBank/DDBJ whole genome shotgun (WGS) entry which is preliminary data.</text>
</comment>
<dbReference type="EMBL" id="JAOYOD010000001">
    <property type="protein sequence ID" value="MCV9385343.1"/>
    <property type="molecule type" value="Genomic_DNA"/>
</dbReference>
<dbReference type="Proteomes" id="UP001300692">
    <property type="component" value="Unassembled WGS sequence"/>
</dbReference>
<feature type="chain" id="PRO_5046389070" evidence="1">
    <location>
        <begin position="21"/>
        <end position="364"/>
    </location>
</feature>
<organism evidence="3 4">
    <name type="scientific">Reichenbachiella ulvae</name>
    <dbReference type="NCBI Taxonomy" id="2980104"/>
    <lineage>
        <taxon>Bacteria</taxon>
        <taxon>Pseudomonadati</taxon>
        <taxon>Bacteroidota</taxon>
        <taxon>Cytophagia</taxon>
        <taxon>Cytophagales</taxon>
        <taxon>Reichenbachiellaceae</taxon>
        <taxon>Reichenbachiella</taxon>
    </lineage>
</organism>
<proteinExistence type="predicted"/>
<dbReference type="RefSeq" id="WP_264136134.1">
    <property type="nucleotide sequence ID" value="NZ_JAOYOD010000001.1"/>
</dbReference>
<dbReference type="Pfam" id="PF18962">
    <property type="entry name" value="Por_Secre_tail"/>
    <property type="match status" value="1"/>
</dbReference>
<keyword evidence="1" id="KW-0732">Signal</keyword>
<sequence>MKKIIIAISLVLSLGEVATAQTSVADGDWIDGPTWGGTSPGYAGLTNPIVDSYVISNNTLTFSTVNGCSLSVYDTLIVYGSVFFDVGSNNAAIHVGANNVLIIFGDLEMGKNNAGANVETGGVLVVKGSITASGNNGEFTGGGNIYTDGTTAGMANNGTGTVETVADLSGDGLTTIEEFVAGGGTTPLPVKLLHFNAELADYEVNLSWATSIEINNDYFQLERSVNGNDFEAIAKISGAGDSNETIDYYFTDRNVSANVVYYRLKQVDFDGAFEYFNTVKVQMNQSSSVHVYPSLVKGASFQVVSEDLMEVHILNMKGAVIRSAKADYQSQLQVNVNDLQNGIYFVRTISGLGEVSTQRILIQR</sequence>
<dbReference type="NCBIfam" id="TIGR04183">
    <property type="entry name" value="Por_Secre_tail"/>
    <property type="match status" value="1"/>
</dbReference>